<dbReference type="EMBL" id="MRCA01000009">
    <property type="protein sequence ID" value="OKH12854.1"/>
    <property type="molecule type" value="Genomic_DNA"/>
</dbReference>
<dbReference type="OrthoDB" id="285029at2"/>
<gene>
    <name evidence="1" type="ORF">NIES592_16680</name>
</gene>
<evidence type="ECO:0008006" key="3">
    <source>
        <dbReference type="Google" id="ProtNLM"/>
    </source>
</evidence>
<proteinExistence type="predicted"/>
<sequence length="235" mass="25747">MLRDLSKTQHPTRLYGWGYTGETLNLSGKGTYFGFVVDGQTDVISYHAGFELAFTLTKGMYFSVPGAVSVRGGCGIAIASLSYRGMFMIGGPIEQKGRLRYMDGCSDSLLIPPTIKGDPCLNHLHFPPGISQTRHTHPSIRIGVVIKGEGHCEVPENEDGTGGIVEIPLIPGQIFIIPPEGHHSFFTRDSRLDIVAYHPDSDIGPTHDDHPMINRTYVNGISAREIEEIRTKSIV</sequence>
<evidence type="ECO:0000313" key="2">
    <source>
        <dbReference type="Proteomes" id="UP000186391"/>
    </source>
</evidence>
<dbReference type="SUPFAM" id="SSF51182">
    <property type="entry name" value="RmlC-like cupins"/>
    <property type="match status" value="1"/>
</dbReference>
<name>A0A1U7GX20_9CYAN</name>
<keyword evidence="2" id="KW-1185">Reference proteome</keyword>
<accession>A0A1U7GX20</accession>
<dbReference type="InterPro" id="IPR011051">
    <property type="entry name" value="RmlC_Cupin_sf"/>
</dbReference>
<evidence type="ECO:0000313" key="1">
    <source>
        <dbReference type="EMBL" id="OKH12854.1"/>
    </source>
</evidence>
<dbReference type="InterPro" id="IPR014710">
    <property type="entry name" value="RmlC-like_jellyroll"/>
</dbReference>
<comment type="caution">
    <text evidence="1">The sequence shown here is derived from an EMBL/GenBank/DDBJ whole genome shotgun (WGS) entry which is preliminary data.</text>
</comment>
<dbReference type="Gene3D" id="2.60.120.10">
    <property type="entry name" value="Jelly Rolls"/>
    <property type="match status" value="1"/>
</dbReference>
<protein>
    <recommendedName>
        <fullName evidence="3">AraC-type arabinose-binding/dimerisation domain-containing protein</fullName>
    </recommendedName>
</protein>
<reference evidence="1 2" key="1">
    <citation type="submission" date="2016-11" db="EMBL/GenBank/DDBJ databases">
        <title>Draft Genome Sequences of Nine Cyanobacterial Strains from Diverse Habitats.</title>
        <authorList>
            <person name="Zhu T."/>
            <person name="Hou S."/>
            <person name="Lu X."/>
            <person name="Hess W.R."/>
        </authorList>
    </citation>
    <scope>NUCLEOTIDE SEQUENCE [LARGE SCALE GENOMIC DNA]</scope>
    <source>
        <strain evidence="1 2">NIES-592</strain>
    </source>
</reference>
<dbReference type="Proteomes" id="UP000186391">
    <property type="component" value="Unassembled WGS sequence"/>
</dbReference>
<dbReference type="AlphaFoldDB" id="A0A1U7GX20"/>
<organism evidence="1 2">
    <name type="scientific">Fischerella major NIES-592</name>
    <dbReference type="NCBI Taxonomy" id="210994"/>
    <lineage>
        <taxon>Bacteria</taxon>
        <taxon>Bacillati</taxon>
        <taxon>Cyanobacteriota</taxon>
        <taxon>Cyanophyceae</taxon>
        <taxon>Nostocales</taxon>
        <taxon>Hapalosiphonaceae</taxon>
        <taxon>Fischerella</taxon>
    </lineage>
</organism>